<dbReference type="PANTHER" id="PTHR47955:SF15">
    <property type="entry name" value="CYTOCHROME P450 71A2-LIKE"/>
    <property type="match status" value="1"/>
</dbReference>
<evidence type="ECO:0000256" key="3">
    <source>
        <dbReference type="ARBA" id="ARBA00023004"/>
    </source>
</evidence>
<dbReference type="PANTHER" id="PTHR47955">
    <property type="entry name" value="CYTOCHROME P450 FAMILY 71 PROTEIN"/>
    <property type="match status" value="1"/>
</dbReference>
<proteinExistence type="inferred from homology"/>
<gene>
    <name evidence="6" type="ORF">CKAN_02784500</name>
</gene>
<evidence type="ECO:0000313" key="6">
    <source>
        <dbReference type="EMBL" id="RWR98309.1"/>
    </source>
</evidence>
<dbReference type="PROSITE" id="PS00086">
    <property type="entry name" value="CYTOCHROME_P450"/>
    <property type="match status" value="1"/>
</dbReference>
<evidence type="ECO:0000256" key="4">
    <source>
        <dbReference type="PIRSR" id="PIRSR602401-1"/>
    </source>
</evidence>
<keyword evidence="5" id="KW-0560">Oxidoreductase</keyword>
<evidence type="ECO:0000313" key="7">
    <source>
        <dbReference type="Proteomes" id="UP000283530"/>
    </source>
</evidence>
<dbReference type="GO" id="GO:0016705">
    <property type="term" value="F:oxidoreductase activity, acting on paired donors, with incorporation or reduction of molecular oxygen"/>
    <property type="evidence" value="ECO:0007669"/>
    <property type="project" value="InterPro"/>
</dbReference>
<dbReference type="InterPro" id="IPR001128">
    <property type="entry name" value="Cyt_P450"/>
</dbReference>
<dbReference type="Proteomes" id="UP000283530">
    <property type="component" value="Unassembled WGS sequence"/>
</dbReference>
<dbReference type="PRINTS" id="PR00385">
    <property type="entry name" value="P450"/>
</dbReference>
<evidence type="ECO:0000256" key="2">
    <source>
        <dbReference type="ARBA" id="ARBA00022723"/>
    </source>
</evidence>
<feature type="binding site" description="axial binding residue" evidence="4">
    <location>
        <position position="277"/>
    </location>
    <ligand>
        <name>heme</name>
        <dbReference type="ChEBI" id="CHEBI:30413"/>
    </ligand>
    <ligandPart>
        <name>Fe</name>
        <dbReference type="ChEBI" id="CHEBI:18248"/>
    </ligandPart>
</feature>
<dbReference type="GO" id="GO:0005506">
    <property type="term" value="F:iron ion binding"/>
    <property type="evidence" value="ECO:0007669"/>
    <property type="project" value="InterPro"/>
</dbReference>
<dbReference type="STRING" id="337451.A0A3S3PV75"/>
<dbReference type="InterPro" id="IPR002401">
    <property type="entry name" value="Cyt_P450_E_grp-I"/>
</dbReference>
<keyword evidence="7" id="KW-1185">Reference proteome</keyword>
<comment type="caution">
    <text evidence="6">The sequence shown here is derived from an EMBL/GenBank/DDBJ whole genome shotgun (WGS) entry which is preliminary data.</text>
</comment>
<accession>A0A3S3PV75</accession>
<comment type="similarity">
    <text evidence="1 5">Belongs to the cytochrome P450 family.</text>
</comment>
<dbReference type="PRINTS" id="PR00463">
    <property type="entry name" value="EP450I"/>
</dbReference>
<dbReference type="AlphaFoldDB" id="A0A3S3PV75"/>
<evidence type="ECO:0000256" key="1">
    <source>
        <dbReference type="ARBA" id="ARBA00010617"/>
    </source>
</evidence>
<dbReference type="OrthoDB" id="1055148at2759"/>
<reference evidence="6 7" key="1">
    <citation type="journal article" date="2019" name="Nat. Plants">
        <title>Stout camphor tree genome fills gaps in understanding of flowering plant genome evolution.</title>
        <authorList>
            <person name="Chaw S.M."/>
            <person name="Liu Y.C."/>
            <person name="Wu Y.W."/>
            <person name="Wang H.Y."/>
            <person name="Lin C.I."/>
            <person name="Wu C.S."/>
            <person name="Ke H.M."/>
            <person name="Chang L.Y."/>
            <person name="Hsu C.Y."/>
            <person name="Yang H.T."/>
            <person name="Sudianto E."/>
            <person name="Hsu M.H."/>
            <person name="Wu K.P."/>
            <person name="Wang L.N."/>
            <person name="Leebens-Mack J.H."/>
            <person name="Tsai I.J."/>
        </authorList>
    </citation>
    <scope>NUCLEOTIDE SEQUENCE [LARGE SCALE GENOMIC DNA]</scope>
    <source>
        <strain evidence="7">cv. Chaw 1501</strain>
        <tissue evidence="6">Young leaves</tissue>
    </source>
</reference>
<dbReference type="InterPro" id="IPR036396">
    <property type="entry name" value="Cyt_P450_sf"/>
</dbReference>
<dbReference type="InterPro" id="IPR017972">
    <property type="entry name" value="Cyt_P450_CS"/>
</dbReference>
<evidence type="ECO:0000256" key="5">
    <source>
        <dbReference type="RuleBase" id="RU000461"/>
    </source>
</evidence>
<name>A0A3S3PV75_9MAGN</name>
<comment type="cofactor">
    <cofactor evidence="4">
        <name>heme</name>
        <dbReference type="ChEBI" id="CHEBI:30413"/>
    </cofactor>
</comment>
<dbReference type="SUPFAM" id="SSF48264">
    <property type="entry name" value="Cytochrome P450"/>
    <property type="match status" value="1"/>
</dbReference>
<dbReference type="GO" id="GO:0020037">
    <property type="term" value="F:heme binding"/>
    <property type="evidence" value="ECO:0007669"/>
    <property type="project" value="InterPro"/>
</dbReference>
<dbReference type="GO" id="GO:0004497">
    <property type="term" value="F:monooxygenase activity"/>
    <property type="evidence" value="ECO:0007669"/>
    <property type="project" value="UniProtKB-KW"/>
</dbReference>
<dbReference type="EMBL" id="QPKB01001424">
    <property type="protein sequence ID" value="RWR98309.1"/>
    <property type="molecule type" value="Genomic_DNA"/>
</dbReference>
<keyword evidence="5" id="KW-0503">Monooxygenase</keyword>
<keyword evidence="3 4" id="KW-0408">Iron</keyword>
<dbReference type="Gene3D" id="1.10.630.10">
    <property type="entry name" value="Cytochrome P450"/>
    <property type="match status" value="2"/>
</dbReference>
<keyword evidence="4 5" id="KW-0349">Heme</keyword>
<protein>
    <submittedName>
        <fullName evidence="6">Cytochrome P450 71A1</fullName>
    </submittedName>
</protein>
<sequence length="336" mass="37548">MCVVELLSIKRVNSLPFIMEEEVGLMIERISQSSSTGAAVNLAELFLSLTSGSIARAALGKKYEGEGEEGRNKFADLVKELEFLLGAFSVGDYFPSLAWVDVVTGLRGKLKRNSGELDRFLDQVIEHHLMRPSDGCDVGKQRDFVDVMLQVQKDSNSDIHLTRDNIKAIILDMFTGGTDTTALTLEWVMAELAKHPKCDEESPRRGNLRLHPSCSLLVPRESTTNTRVFINAYAIGRDPTSWQNPEEFLPERFANNSIDFKGQDFQLIPFGAGRRGCPGLSFAVTSLELALANLLYWFDWELPQGVTEENLDMSEALGLTVHKKLPLYLVPKHHFS</sequence>
<organism evidence="6 7">
    <name type="scientific">Cinnamomum micranthum f. kanehirae</name>
    <dbReference type="NCBI Taxonomy" id="337451"/>
    <lineage>
        <taxon>Eukaryota</taxon>
        <taxon>Viridiplantae</taxon>
        <taxon>Streptophyta</taxon>
        <taxon>Embryophyta</taxon>
        <taxon>Tracheophyta</taxon>
        <taxon>Spermatophyta</taxon>
        <taxon>Magnoliopsida</taxon>
        <taxon>Magnoliidae</taxon>
        <taxon>Laurales</taxon>
        <taxon>Lauraceae</taxon>
        <taxon>Cinnamomum</taxon>
    </lineage>
</organism>
<keyword evidence="2 4" id="KW-0479">Metal-binding</keyword>
<dbReference type="Pfam" id="PF00067">
    <property type="entry name" value="p450"/>
    <property type="match status" value="2"/>
</dbReference>